<proteinExistence type="predicted"/>
<dbReference type="Proteomes" id="UP000251002">
    <property type="component" value="Unassembled WGS sequence"/>
</dbReference>
<name>A0A365L6G6_9BACL</name>
<evidence type="ECO:0008006" key="3">
    <source>
        <dbReference type="Google" id="ProtNLM"/>
    </source>
</evidence>
<sequence length="340" mass="38630">MVGRNDPCPCGSGKKYKKCHGKEQSVSVNDLVNEELFKVRQLFFSENPNQEQLADFRELQQEWQPRLMKTMAENDAQAFVIENFLFMKKPELWQEHLDKQIELSQRPTTQDVLKNWSDVKVFVGQYVKGDESSAQFKDAFTGETYTMSDQPPTDMEDGQGLLAILLPDSRVGEEGALFLNGYLTIVGEFAPFFEQLKADMKKENATDGERYVRDNYLAVVESIVKYSTGTVDESIDLSPEHQSVMDELQKHVQEADFDAETVDNVTSIMNSYLASQQPSVQKPEALVGGYWRFLQDHELIKGPMLAPKQLSEKFGVASSTILKRSKEFGSYFDELLAKAK</sequence>
<gene>
    <name evidence="1" type="ORF">DP120_01545</name>
</gene>
<accession>A0A365L6G6</accession>
<evidence type="ECO:0000313" key="1">
    <source>
        <dbReference type="EMBL" id="RAZ80998.1"/>
    </source>
</evidence>
<evidence type="ECO:0000313" key="2">
    <source>
        <dbReference type="Proteomes" id="UP000251002"/>
    </source>
</evidence>
<keyword evidence="2" id="KW-1185">Reference proteome</keyword>
<dbReference type="RefSeq" id="WP_112221424.1">
    <property type="nucleotide sequence ID" value="NZ_CP047673.1"/>
</dbReference>
<comment type="caution">
    <text evidence="1">The sequence shown here is derived from an EMBL/GenBank/DDBJ whole genome shotgun (WGS) entry which is preliminary data.</text>
</comment>
<dbReference type="EMBL" id="QLZR01000001">
    <property type="protein sequence ID" value="RAZ80998.1"/>
    <property type="molecule type" value="Genomic_DNA"/>
</dbReference>
<reference evidence="1 2" key="1">
    <citation type="submission" date="2018-06" db="EMBL/GenBank/DDBJ databases">
        <title>The draft genome sequences of strains SCU63 and S1.</title>
        <authorList>
            <person name="Gan L."/>
        </authorList>
    </citation>
    <scope>NUCLEOTIDE SEQUENCE [LARGE SCALE GENOMIC DNA]</scope>
    <source>
        <strain evidence="1 2">SCU63</strain>
    </source>
</reference>
<protein>
    <recommendedName>
        <fullName evidence="3">SEC-C domain-containing protein</fullName>
    </recommendedName>
</protein>
<organism evidence="1 2">
    <name type="scientific">Planococcus halotolerans</name>
    <dbReference type="NCBI Taxonomy" id="2233542"/>
    <lineage>
        <taxon>Bacteria</taxon>
        <taxon>Bacillati</taxon>
        <taxon>Bacillota</taxon>
        <taxon>Bacilli</taxon>
        <taxon>Bacillales</taxon>
        <taxon>Caryophanaceae</taxon>
        <taxon>Planococcus</taxon>
    </lineage>
</organism>
<dbReference type="SUPFAM" id="SSF103642">
    <property type="entry name" value="Sec-C motif"/>
    <property type="match status" value="1"/>
</dbReference>
<dbReference type="Gene3D" id="3.10.450.50">
    <property type="match status" value="1"/>
</dbReference>
<dbReference type="Pfam" id="PF02810">
    <property type="entry name" value="SEC-C"/>
    <property type="match status" value="1"/>
</dbReference>
<dbReference type="AlphaFoldDB" id="A0A365L6G6"/>
<dbReference type="InterPro" id="IPR004027">
    <property type="entry name" value="SEC_C_motif"/>
</dbReference>